<dbReference type="STRING" id="72664.V4K827"/>
<dbReference type="InterPro" id="IPR006636">
    <property type="entry name" value="STI1_HS-bd"/>
</dbReference>
<dbReference type="Proteomes" id="UP000030689">
    <property type="component" value="Unassembled WGS sequence"/>
</dbReference>
<keyword evidence="6" id="KW-0963">Cytoplasm</keyword>
<keyword evidence="4 6" id="KW-0234">DNA repair</keyword>
<dbReference type="PROSITE" id="PS50030">
    <property type="entry name" value="UBA"/>
    <property type="match status" value="2"/>
</dbReference>
<dbReference type="GO" id="GO:0043130">
    <property type="term" value="F:ubiquitin binding"/>
    <property type="evidence" value="ECO:0007669"/>
    <property type="project" value="UniProtKB-UniRule"/>
</dbReference>
<evidence type="ECO:0000259" key="9">
    <source>
        <dbReference type="PROSITE" id="PS50053"/>
    </source>
</evidence>
<reference evidence="10 11" key="1">
    <citation type="journal article" date="2013" name="Front. Plant Sci.">
        <title>The Reference Genome of the Halophytic Plant Eutrema salsugineum.</title>
        <authorList>
            <person name="Yang R."/>
            <person name="Jarvis D.E."/>
            <person name="Chen H."/>
            <person name="Beilstein M.A."/>
            <person name="Grimwood J."/>
            <person name="Jenkins J."/>
            <person name="Shu S."/>
            <person name="Prochnik S."/>
            <person name="Xin M."/>
            <person name="Ma C."/>
            <person name="Schmutz J."/>
            <person name="Wing R.A."/>
            <person name="Mitchell-Olds T."/>
            <person name="Schumaker K.S."/>
            <person name="Wang X."/>
        </authorList>
    </citation>
    <scope>NUCLEOTIDE SEQUENCE [LARGE SCALE GENOMIC DNA]</scope>
</reference>
<dbReference type="SMART" id="SM00165">
    <property type="entry name" value="UBA"/>
    <property type="match status" value="2"/>
</dbReference>
<dbReference type="eggNOG" id="KOG0011">
    <property type="taxonomic scope" value="Eukaryota"/>
</dbReference>
<feature type="domain" description="UBA" evidence="8">
    <location>
        <begin position="357"/>
        <end position="397"/>
    </location>
</feature>
<protein>
    <recommendedName>
        <fullName evidence="6">Ubiquitin receptor RAD23</fullName>
    </recommendedName>
    <alternativeName>
        <fullName evidence="6">DNA repair protein RAD23</fullName>
    </alternativeName>
</protein>
<feature type="domain" description="UBA" evidence="8">
    <location>
        <begin position="183"/>
        <end position="219"/>
    </location>
</feature>
<dbReference type="InterPro" id="IPR036353">
    <property type="entry name" value="XPC-bd_sf"/>
</dbReference>
<keyword evidence="11" id="KW-1185">Reference proteome</keyword>
<dbReference type="InterPro" id="IPR015940">
    <property type="entry name" value="UBA"/>
</dbReference>
<dbReference type="InterPro" id="IPR029071">
    <property type="entry name" value="Ubiquitin-like_domsf"/>
</dbReference>
<evidence type="ECO:0000313" key="11">
    <source>
        <dbReference type="Proteomes" id="UP000030689"/>
    </source>
</evidence>
<dbReference type="SUPFAM" id="SSF54236">
    <property type="entry name" value="Ubiquitin-like"/>
    <property type="match status" value="1"/>
</dbReference>
<dbReference type="Pfam" id="PF00627">
    <property type="entry name" value="UBA"/>
    <property type="match status" value="2"/>
</dbReference>
<dbReference type="SMART" id="SM00727">
    <property type="entry name" value="STI1"/>
    <property type="match status" value="1"/>
</dbReference>
<dbReference type="InterPro" id="IPR009060">
    <property type="entry name" value="UBA-like_sf"/>
</dbReference>
<dbReference type="GO" id="GO:0043161">
    <property type="term" value="P:proteasome-mediated ubiquitin-dependent protein catabolic process"/>
    <property type="evidence" value="ECO:0007669"/>
    <property type="project" value="UniProtKB-UniRule"/>
</dbReference>
<dbReference type="PANTHER" id="PTHR10621">
    <property type="entry name" value="UV EXCISION REPAIR PROTEIN RAD23"/>
    <property type="match status" value="1"/>
</dbReference>
<dbReference type="Gramene" id="ESQ27149">
    <property type="protein sequence ID" value="ESQ27149"/>
    <property type="gene ID" value="EUTSA_v10018655mg"/>
</dbReference>
<dbReference type="InterPro" id="IPR004806">
    <property type="entry name" value="Rad23"/>
</dbReference>
<dbReference type="GO" id="GO:0005829">
    <property type="term" value="C:cytosol"/>
    <property type="evidence" value="ECO:0007669"/>
    <property type="project" value="TreeGrafter"/>
</dbReference>
<comment type="subcellular location">
    <subcellularLocation>
        <location evidence="6">Nucleus</location>
    </subcellularLocation>
    <subcellularLocation>
        <location evidence="6">Cytoplasm</location>
    </subcellularLocation>
</comment>
<feature type="region of interest" description="Disordered" evidence="7">
    <location>
        <begin position="117"/>
        <end position="153"/>
    </location>
</feature>
<dbReference type="EMBL" id="KI517953">
    <property type="protein sequence ID" value="ESQ27149.1"/>
    <property type="molecule type" value="Genomic_DNA"/>
</dbReference>
<dbReference type="SUPFAM" id="SSF46934">
    <property type="entry name" value="UBA-like"/>
    <property type="match status" value="2"/>
</dbReference>
<sequence length="403" mass="43614">MTDFENPRDIVPRSLSPPLILIGKFITSQRRPLYRTMKLTVKTLMGRQFEIRVQSSDTVMAVKKNIEDSQGKNNYPCGQQLLIHNGKVLKDETTLLENKVSEEGFLVVMLSKSRTAASAGQSSAQPASTTTSTTSSTKPAATSTTQSTAVPASPIHAQEQPAAQTDNYGQAASTLVSGNSVEQQLMEMGGGSWDKETVARALRAAYNNPERAVDYLYSGIPENAEVAVPVPAPVAQMAGSGAAPVAPASGGPNSSPLDLFPQETVAAAGTGDHGTLEFLRNNDQFQQLRTMVHSNPQILQPMLQELGKQNPQLLRLIQENQAEFLQLVNEPYEGSDGDADIFDQPEPEMPHAINVTPAEQEAIQRLEAMGFDRALVIEAFLACDRNEELAANYLLENSGDFED</sequence>
<keyword evidence="3 6" id="KW-0227">DNA damage</keyword>
<dbReference type="InterPro" id="IPR015360">
    <property type="entry name" value="XPC-bd"/>
</dbReference>
<dbReference type="Pfam" id="PF09280">
    <property type="entry name" value="XPC-binding"/>
    <property type="match status" value="1"/>
</dbReference>
<dbReference type="GO" id="GO:0070628">
    <property type="term" value="F:proteasome binding"/>
    <property type="evidence" value="ECO:0007669"/>
    <property type="project" value="TreeGrafter"/>
</dbReference>
<dbReference type="GO" id="GO:0006289">
    <property type="term" value="P:nucleotide-excision repair"/>
    <property type="evidence" value="ECO:0007669"/>
    <property type="project" value="UniProtKB-UniRule"/>
</dbReference>
<keyword evidence="5 6" id="KW-0539">Nucleus</keyword>
<dbReference type="SMART" id="SM00213">
    <property type="entry name" value="UBQ"/>
    <property type="match status" value="1"/>
</dbReference>
<proteinExistence type="inferred from homology"/>
<dbReference type="Gene3D" id="1.10.10.540">
    <property type="entry name" value="XPC-binding domain"/>
    <property type="match status" value="1"/>
</dbReference>
<evidence type="ECO:0000256" key="7">
    <source>
        <dbReference type="SAM" id="MobiDB-lite"/>
    </source>
</evidence>
<dbReference type="NCBIfam" id="TIGR00601">
    <property type="entry name" value="rad23"/>
    <property type="match status" value="1"/>
</dbReference>
<evidence type="ECO:0000256" key="2">
    <source>
        <dbReference type="ARBA" id="ARBA00022737"/>
    </source>
</evidence>
<feature type="domain" description="Ubiquitin-like" evidence="9">
    <location>
        <begin position="37"/>
        <end position="115"/>
    </location>
</feature>
<organism evidence="10 11">
    <name type="scientific">Eutrema salsugineum</name>
    <name type="common">Saltwater cress</name>
    <name type="synonym">Sisymbrium salsugineum</name>
    <dbReference type="NCBI Taxonomy" id="72664"/>
    <lineage>
        <taxon>Eukaryota</taxon>
        <taxon>Viridiplantae</taxon>
        <taxon>Streptophyta</taxon>
        <taxon>Embryophyta</taxon>
        <taxon>Tracheophyta</taxon>
        <taxon>Spermatophyta</taxon>
        <taxon>Magnoliopsida</taxon>
        <taxon>eudicotyledons</taxon>
        <taxon>Gunneridae</taxon>
        <taxon>Pentapetalae</taxon>
        <taxon>rosids</taxon>
        <taxon>malvids</taxon>
        <taxon>Brassicales</taxon>
        <taxon>Brassicaceae</taxon>
        <taxon>Eutremeae</taxon>
        <taxon>Eutrema</taxon>
    </lineage>
</organism>
<name>V4K827_EUTSA</name>
<dbReference type="InterPro" id="IPR000626">
    <property type="entry name" value="Ubiquitin-like_dom"/>
</dbReference>
<gene>
    <name evidence="10" type="ORF">EUTSA_v10018655mg</name>
</gene>
<dbReference type="Pfam" id="PF00240">
    <property type="entry name" value="ubiquitin"/>
    <property type="match status" value="1"/>
</dbReference>
<comment type="function">
    <text evidence="6">Multiubiquitin chain receptor involved in modulation of proteasomal degradation. Involved in nucleotide excision repair.</text>
</comment>
<dbReference type="FunFam" id="1.10.10.540:FF:000001">
    <property type="entry name" value="UV excision repair protein RAD23 B"/>
    <property type="match status" value="1"/>
</dbReference>
<dbReference type="OMA" id="MVANIVC"/>
<evidence type="ECO:0000256" key="4">
    <source>
        <dbReference type="ARBA" id="ARBA00023204"/>
    </source>
</evidence>
<dbReference type="GO" id="GO:0031593">
    <property type="term" value="F:polyubiquitin modification-dependent protein binding"/>
    <property type="evidence" value="ECO:0007669"/>
    <property type="project" value="UniProtKB-UniRule"/>
</dbReference>
<dbReference type="GO" id="GO:0005654">
    <property type="term" value="C:nucleoplasm"/>
    <property type="evidence" value="ECO:0007669"/>
    <property type="project" value="TreeGrafter"/>
</dbReference>
<comment type="similarity">
    <text evidence="1 6">Belongs to the RAD23 family.</text>
</comment>
<dbReference type="SUPFAM" id="SSF101238">
    <property type="entry name" value="XPC-binding domain"/>
    <property type="match status" value="1"/>
</dbReference>
<dbReference type="PROSITE" id="PS50053">
    <property type="entry name" value="UBIQUITIN_2"/>
    <property type="match status" value="1"/>
</dbReference>
<evidence type="ECO:0000313" key="10">
    <source>
        <dbReference type="EMBL" id="ESQ27149.1"/>
    </source>
</evidence>
<dbReference type="FunFam" id="3.10.20.90:FF:000069">
    <property type="entry name" value="UV excision repair protein RAD23"/>
    <property type="match status" value="1"/>
</dbReference>
<dbReference type="FunFam" id="1.10.8.10:FF:000002">
    <property type="entry name" value="UV excision repair protein RAD23 homolog"/>
    <property type="match status" value="1"/>
</dbReference>
<dbReference type="PRINTS" id="PR01839">
    <property type="entry name" value="RAD23PROTEIN"/>
</dbReference>
<evidence type="ECO:0000259" key="8">
    <source>
        <dbReference type="PROSITE" id="PS50030"/>
    </source>
</evidence>
<keyword evidence="2" id="KW-0677">Repeat</keyword>
<dbReference type="Gene3D" id="3.10.20.90">
    <property type="entry name" value="Phosphatidylinositol 3-kinase Catalytic Subunit, Chain A, domain 1"/>
    <property type="match status" value="1"/>
</dbReference>
<dbReference type="Gene3D" id="1.10.8.10">
    <property type="entry name" value="DNA helicase RuvA subunit, C-terminal domain"/>
    <property type="match status" value="2"/>
</dbReference>
<dbReference type="GO" id="GO:0003684">
    <property type="term" value="F:damaged DNA binding"/>
    <property type="evidence" value="ECO:0007669"/>
    <property type="project" value="UniProtKB-UniRule"/>
</dbReference>
<dbReference type="FunFam" id="1.10.8.10:FF:000003">
    <property type="entry name" value="UV excision repair protein RAD23 homolog"/>
    <property type="match status" value="1"/>
</dbReference>
<accession>V4K827</accession>
<evidence type="ECO:0000256" key="3">
    <source>
        <dbReference type="ARBA" id="ARBA00022763"/>
    </source>
</evidence>
<dbReference type="AlphaFoldDB" id="V4K827"/>
<dbReference type="PANTHER" id="PTHR10621:SF0">
    <property type="entry name" value="UV EXCISION REPAIR PROTEIN RAD23"/>
    <property type="match status" value="1"/>
</dbReference>
<dbReference type="KEGG" id="eus:EUTSA_v10018655mg"/>
<dbReference type="CDD" id="cd01805">
    <property type="entry name" value="Ubl_Rad23"/>
    <property type="match status" value="1"/>
</dbReference>
<evidence type="ECO:0000256" key="5">
    <source>
        <dbReference type="ARBA" id="ARBA00023242"/>
    </source>
</evidence>
<evidence type="ECO:0000256" key="6">
    <source>
        <dbReference type="RuleBase" id="RU367049"/>
    </source>
</evidence>
<evidence type="ECO:0000256" key="1">
    <source>
        <dbReference type="ARBA" id="ARBA00009878"/>
    </source>
</evidence>